<dbReference type="PROSITE" id="PS00108">
    <property type="entry name" value="PROTEIN_KINASE_ST"/>
    <property type="match status" value="1"/>
</dbReference>
<sequence length="133" mass="15386">MIDALWTMNYGECYKNLETERIKVKKEGDIPPDRRPKPSELFEGADDNWEHILHLDLKPANVFLADPFSDFRAYQVAQIGDFDLSYQVPLGQENEMEDWNTSPLNLRDRRFAGTKGWKAPVCHAKAPDLKVFC</sequence>
<dbReference type="GO" id="GO:0004672">
    <property type="term" value="F:protein kinase activity"/>
    <property type="evidence" value="ECO:0007669"/>
    <property type="project" value="InterPro"/>
</dbReference>
<protein>
    <recommendedName>
        <fullName evidence="1">Protein kinase domain-containing protein</fullName>
    </recommendedName>
</protein>
<evidence type="ECO:0000259" key="1">
    <source>
        <dbReference type="PROSITE" id="PS50011"/>
    </source>
</evidence>
<organism evidence="2">
    <name type="scientific">Mytilinidion resinicola</name>
    <dbReference type="NCBI Taxonomy" id="574789"/>
    <lineage>
        <taxon>Eukaryota</taxon>
        <taxon>Fungi</taxon>
        <taxon>Dikarya</taxon>
        <taxon>Ascomycota</taxon>
        <taxon>Pezizomycotina</taxon>
        <taxon>Dothideomycetes</taxon>
        <taxon>Pleosporomycetidae</taxon>
        <taxon>Mytilinidiales</taxon>
        <taxon>Mytilinidiaceae</taxon>
        <taxon>Mytilinidion</taxon>
    </lineage>
</organism>
<dbReference type="InterPro" id="IPR000719">
    <property type="entry name" value="Prot_kinase_dom"/>
</dbReference>
<keyword evidence="3" id="KW-1185">Reference proteome</keyword>
<dbReference type="GO" id="GO:0005524">
    <property type="term" value="F:ATP binding"/>
    <property type="evidence" value="ECO:0007669"/>
    <property type="project" value="InterPro"/>
</dbReference>
<dbReference type="EMBL" id="MU003693">
    <property type="protein sequence ID" value="KAF2816692.1"/>
    <property type="molecule type" value="Genomic_DNA"/>
</dbReference>
<dbReference type="RefSeq" id="XP_033583656.1">
    <property type="nucleotide sequence ID" value="XM_033712693.1"/>
</dbReference>
<dbReference type="OrthoDB" id="3673723at2759"/>
<dbReference type="GeneID" id="54453586"/>
<dbReference type="Proteomes" id="UP000504636">
    <property type="component" value="Unplaced"/>
</dbReference>
<name>A0A6A6Z6F9_9PEZI</name>
<dbReference type="InterPro" id="IPR011009">
    <property type="entry name" value="Kinase-like_dom_sf"/>
</dbReference>
<gene>
    <name evidence="2 4" type="ORF">BDZ99DRAFT_141889</name>
</gene>
<dbReference type="AlphaFoldDB" id="A0A6A6Z6F9"/>
<reference evidence="4" key="3">
    <citation type="submission" date="2025-04" db="UniProtKB">
        <authorList>
            <consortium name="RefSeq"/>
        </authorList>
    </citation>
    <scope>IDENTIFICATION</scope>
    <source>
        <strain evidence="4">CBS 304.34</strain>
    </source>
</reference>
<evidence type="ECO:0000313" key="4">
    <source>
        <dbReference type="RefSeq" id="XP_033583656.1"/>
    </source>
</evidence>
<evidence type="ECO:0000313" key="2">
    <source>
        <dbReference type="EMBL" id="KAF2816692.1"/>
    </source>
</evidence>
<dbReference type="PROSITE" id="PS50011">
    <property type="entry name" value="PROTEIN_KINASE_DOM"/>
    <property type="match status" value="1"/>
</dbReference>
<proteinExistence type="predicted"/>
<reference evidence="4" key="2">
    <citation type="submission" date="2020-04" db="EMBL/GenBank/DDBJ databases">
        <authorList>
            <consortium name="NCBI Genome Project"/>
        </authorList>
    </citation>
    <scope>NUCLEOTIDE SEQUENCE</scope>
    <source>
        <strain evidence="4">CBS 304.34</strain>
    </source>
</reference>
<accession>A0A6A6Z6F9</accession>
<feature type="domain" description="Protein kinase" evidence="1">
    <location>
        <begin position="1"/>
        <end position="133"/>
    </location>
</feature>
<dbReference type="InterPro" id="IPR008271">
    <property type="entry name" value="Ser/Thr_kinase_AS"/>
</dbReference>
<dbReference type="Gene3D" id="1.10.510.10">
    <property type="entry name" value="Transferase(Phosphotransferase) domain 1"/>
    <property type="match status" value="1"/>
</dbReference>
<reference evidence="2 4" key="1">
    <citation type="journal article" date="2020" name="Stud. Mycol.">
        <title>101 Dothideomycetes genomes: a test case for predicting lifestyles and emergence of pathogens.</title>
        <authorList>
            <person name="Haridas S."/>
            <person name="Albert R."/>
            <person name="Binder M."/>
            <person name="Bloem J."/>
            <person name="Labutti K."/>
            <person name="Salamov A."/>
            <person name="Andreopoulos B."/>
            <person name="Baker S."/>
            <person name="Barry K."/>
            <person name="Bills G."/>
            <person name="Bluhm B."/>
            <person name="Cannon C."/>
            <person name="Castanera R."/>
            <person name="Culley D."/>
            <person name="Daum C."/>
            <person name="Ezra D."/>
            <person name="Gonzalez J."/>
            <person name="Henrissat B."/>
            <person name="Kuo A."/>
            <person name="Liang C."/>
            <person name="Lipzen A."/>
            <person name="Lutzoni F."/>
            <person name="Magnuson J."/>
            <person name="Mondo S."/>
            <person name="Nolan M."/>
            <person name="Ohm R."/>
            <person name="Pangilinan J."/>
            <person name="Park H.-J."/>
            <person name="Ramirez L."/>
            <person name="Alfaro M."/>
            <person name="Sun H."/>
            <person name="Tritt A."/>
            <person name="Yoshinaga Y."/>
            <person name="Zwiers L.-H."/>
            <person name="Turgeon B."/>
            <person name="Goodwin S."/>
            <person name="Spatafora J."/>
            <person name="Crous P."/>
            <person name="Grigoriev I."/>
        </authorList>
    </citation>
    <scope>NUCLEOTIDE SEQUENCE</scope>
    <source>
        <strain evidence="2 4">CBS 304.34</strain>
    </source>
</reference>
<dbReference type="SUPFAM" id="SSF56112">
    <property type="entry name" value="Protein kinase-like (PK-like)"/>
    <property type="match status" value="1"/>
</dbReference>
<evidence type="ECO:0000313" key="3">
    <source>
        <dbReference type="Proteomes" id="UP000504636"/>
    </source>
</evidence>